<dbReference type="EC" id="2.4.-.-" evidence="2"/>
<name>A0ABT4QJU3_9BACL</name>
<dbReference type="CDD" id="cd03801">
    <property type="entry name" value="GT4_PimA-like"/>
    <property type="match status" value="1"/>
</dbReference>
<evidence type="ECO:0000313" key="3">
    <source>
        <dbReference type="Proteomes" id="UP001527882"/>
    </source>
</evidence>
<comment type="caution">
    <text evidence="2">The sequence shown here is derived from an EMBL/GenBank/DDBJ whole genome shotgun (WGS) entry which is preliminary data.</text>
</comment>
<dbReference type="InterPro" id="IPR001296">
    <property type="entry name" value="Glyco_trans_1"/>
</dbReference>
<gene>
    <name evidence="2" type="ORF">O9H85_32370</name>
</gene>
<organism evidence="2 3">
    <name type="scientific">Paenibacillus gyeongsangnamensis</name>
    <dbReference type="NCBI Taxonomy" id="3388067"/>
    <lineage>
        <taxon>Bacteria</taxon>
        <taxon>Bacillati</taxon>
        <taxon>Bacillota</taxon>
        <taxon>Bacilli</taxon>
        <taxon>Bacillales</taxon>
        <taxon>Paenibacillaceae</taxon>
        <taxon>Paenibacillus</taxon>
    </lineage>
</organism>
<dbReference type="PANTHER" id="PTHR46660:SF2">
    <property type="entry name" value="GLYCOSYLTRANSFERASE 1 DOMAIN-CONTAINING PROTEIN 1"/>
    <property type="match status" value="1"/>
</dbReference>
<reference evidence="2 3" key="1">
    <citation type="submission" date="2022-12" db="EMBL/GenBank/DDBJ databases">
        <title>Draft genome sequence of Paenibacillus sp. dW9.</title>
        <authorList>
            <person name="Choi E.-W."/>
            <person name="Kim D.-U."/>
        </authorList>
    </citation>
    <scope>NUCLEOTIDE SEQUENCE [LARGE SCALE GENOMIC DNA]</scope>
    <source>
        <strain evidence="3">dW9</strain>
    </source>
</reference>
<sequence>MKVVLVTPYYHQFRGNTMTVQRISEGLRRLGIITEIVSIEENHFPPLPPADLVHGFNAYQFYRYWTQRGTSSYPYLVTLTGTDLNHSLFQELTKDAVIQSLNGAQAIHVFNKEARTLLCQEVPRLEHKTYLIPQGIMDFPDVQNHIEKEEGSFLFVLPAGIRRVKNVPSAISMLTPLYERDPRIRLWIVGPVLEEEEGNNVRKLIEQNSNWIRFFGQVPHPEMGGIYRHADVVLNTSLSEGQSTAILEAMAMGIPVLASDISGNRDIVSHGQTGFLYRDDYDFSQHVRHLMENVELRKKMGIAGQEYVQNHHSAGKEVQELAALYRHILQH</sequence>
<feature type="domain" description="Glycosyl transferase family 1" evidence="1">
    <location>
        <begin position="145"/>
        <end position="306"/>
    </location>
</feature>
<dbReference type="SUPFAM" id="SSF53756">
    <property type="entry name" value="UDP-Glycosyltransferase/glycogen phosphorylase"/>
    <property type="match status" value="1"/>
</dbReference>
<evidence type="ECO:0000259" key="1">
    <source>
        <dbReference type="Pfam" id="PF00534"/>
    </source>
</evidence>
<accession>A0ABT4QJU3</accession>
<keyword evidence="2" id="KW-0328">Glycosyltransferase</keyword>
<evidence type="ECO:0000313" key="2">
    <source>
        <dbReference type="EMBL" id="MCZ8516970.1"/>
    </source>
</evidence>
<dbReference type="GO" id="GO:0016757">
    <property type="term" value="F:glycosyltransferase activity"/>
    <property type="evidence" value="ECO:0007669"/>
    <property type="project" value="UniProtKB-KW"/>
</dbReference>
<keyword evidence="3" id="KW-1185">Reference proteome</keyword>
<dbReference type="PANTHER" id="PTHR46660">
    <property type="match status" value="1"/>
</dbReference>
<dbReference type="Gene3D" id="3.40.50.2000">
    <property type="entry name" value="Glycogen Phosphorylase B"/>
    <property type="match status" value="2"/>
</dbReference>
<keyword evidence="2" id="KW-0808">Transferase</keyword>
<dbReference type="RefSeq" id="WP_269885502.1">
    <property type="nucleotide sequence ID" value="NZ_JAQAGZ010000029.1"/>
</dbReference>
<protein>
    <submittedName>
        <fullName evidence="2">Glycosyltransferase</fullName>
        <ecNumber evidence="2">2.4.-.-</ecNumber>
    </submittedName>
</protein>
<dbReference type="EMBL" id="JAQAGZ010000029">
    <property type="protein sequence ID" value="MCZ8516970.1"/>
    <property type="molecule type" value="Genomic_DNA"/>
</dbReference>
<dbReference type="InterPro" id="IPR052622">
    <property type="entry name" value="Glycosyltransferase_G1"/>
</dbReference>
<dbReference type="Pfam" id="PF00534">
    <property type="entry name" value="Glycos_transf_1"/>
    <property type="match status" value="1"/>
</dbReference>
<dbReference type="Proteomes" id="UP001527882">
    <property type="component" value="Unassembled WGS sequence"/>
</dbReference>
<proteinExistence type="predicted"/>